<evidence type="ECO:0000313" key="4">
    <source>
        <dbReference type="Proteomes" id="UP000070687"/>
    </source>
</evidence>
<dbReference type="Proteomes" id="UP000070687">
    <property type="component" value="Unassembled WGS sequence"/>
</dbReference>
<proteinExistence type="predicted"/>
<dbReference type="EMBL" id="LRQB01000030">
    <property type="protein sequence ID" value="KXA21610.1"/>
    <property type="molecule type" value="Genomic_DNA"/>
</dbReference>
<dbReference type="RefSeq" id="WP_196488949.1">
    <property type="nucleotide sequence ID" value="NZ_KQ956850.1"/>
</dbReference>
<comment type="caution">
    <text evidence="3">The sequence shown here is derived from an EMBL/GenBank/DDBJ whole genome shotgun (WGS) entry which is preliminary data.</text>
</comment>
<organism evidence="3 4">
    <name type="scientific">Gardnerella vaginalis</name>
    <dbReference type="NCBI Taxonomy" id="2702"/>
    <lineage>
        <taxon>Bacteria</taxon>
        <taxon>Bacillati</taxon>
        <taxon>Actinomycetota</taxon>
        <taxon>Actinomycetes</taxon>
        <taxon>Bifidobacteriales</taxon>
        <taxon>Bifidobacteriaceae</taxon>
        <taxon>Gardnerella</taxon>
    </lineage>
</organism>
<dbReference type="CDD" id="cd00090">
    <property type="entry name" value="HTH_ARSR"/>
    <property type="match status" value="1"/>
</dbReference>
<evidence type="ECO:0000259" key="2">
    <source>
        <dbReference type="Pfam" id="PF01022"/>
    </source>
</evidence>
<dbReference type="GO" id="GO:0003700">
    <property type="term" value="F:DNA-binding transcription factor activity"/>
    <property type="evidence" value="ECO:0007669"/>
    <property type="project" value="InterPro"/>
</dbReference>
<dbReference type="InterPro" id="IPR011991">
    <property type="entry name" value="ArsR-like_HTH"/>
</dbReference>
<dbReference type="PATRIC" id="fig|2702.100.peg.512"/>
<evidence type="ECO:0000313" key="3">
    <source>
        <dbReference type="EMBL" id="KXA21610.1"/>
    </source>
</evidence>
<sequence length="596" mass="66813">MKVLNILTNPDDNVNDLVTFNAPSAALQFDEEKREEIRSLNPDAQMNWAHTTTQQLREKLVTTIDSVELANNNVADFCIALNTALSGEAWAILGYKSAEDYVKSELNMEQLGHVREARGEVARSLKSMGGFSNRVIASVLGVSHQTINKDIKNMPVQVATQLPPVHSASSGHRDQKSLSMDGKSYANKRDDKSLVRDFLEFSYLHVLKGRSLRDIEQETHTPFNTVKSVLDMADAYQRYDRKGEEFHNHVTQLFVKARRMQLDPEHPVSHGALALQLGISLEGLDFLLSPQGWSDPSYHHHSDSKAIVTVNHIVACMISPVSLESWVDGEGQADRSFLNMADESFSKTTVSEIAQIVGQKQSNISYHLSKLKRMITESRSNMLLDHALGFTPGQNTDSSESSSVKSTTPSAVQALTTHNQEGNASSGHDDQKTLSMDVLDTANGWTIVPPDVYNRMSSLQRLHMHWYEERRCESLTMQELVSNIGSIGRNLLDGVKDFKPEQARKIGNILMDELKAFMEIDDCISFIPEIMNVIPKSVKQDLLLSIEDRIASLTRLKDRIDNPDTMSTVMSHDTYQDHVDAISSEEDINDLMMNQW</sequence>
<accession>A0A133NZ80</accession>
<name>A0A133NZ80_GARVA</name>
<dbReference type="Pfam" id="PF01022">
    <property type="entry name" value="HTH_5"/>
    <property type="match status" value="1"/>
</dbReference>
<feature type="domain" description="HTH arsR-type" evidence="2">
    <location>
        <begin position="346"/>
        <end position="374"/>
    </location>
</feature>
<reference evidence="3 4" key="1">
    <citation type="submission" date="2016-01" db="EMBL/GenBank/DDBJ databases">
        <authorList>
            <person name="Oliw E.H."/>
        </authorList>
    </citation>
    <scope>NUCLEOTIDE SEQUENCE [LARGE SCALE GENOMIC DNA]</scope>
    <source>
        <strain evidence="3 4">PSS_7772B</strain>
    </source>
</reference>
<dbReference type="AlphaFoldDB" id="A0A133NZ80"/>
<feature type="compositionally biased region" description="Low complexity" evidence="1">
    <location>
        <begin position="396"/>
        <end position="410"/>
    </location>
</feature>
<protein>
    <recommendedName>
        <fullName evidence="2">HTH arsR-type domain-containing protein</fullName>
    </recommendedName>
</protein>
<gene>
    <name evidence="3" type="ORF">HMPREF3208_00532</name>
</gene>
<feature type="region of interest" description="Disordered" evidence="1">
    <location>
        <begin position="391"/>
        <end position="411"/>
    </location>
</feature>
<feature type="region of interest" description="Disordered" evidence="1">
    <location>
        <begin position="165"/>
        <end position="185"/>
    </location>
</feature>
<evidence type="ECO:0000256" key="1">
    <source>
        <dbReference type="SAM" id="MobiDB-lite"/>
    </source>
</evidence>
<dbReference type="InterPro" id="IPR001845">
    <property type="entry name" value="HTH_ArsR_DNA-bd_dom"/>
</dbReference>